<dbReference type="InterPro" id="IPR000014">
    <property type="entry name" value="PAS"/>
</dbReference>
<dbReference type="Gene3D" id="3.30.420.10">
    <property type="entry name" value="Ribonuclease H-like superfamily/Ribonuclease H"/>
    <property type="match status" value="1"/>
</dbReference>
<keyword evidence="4" id="KW-0472">Membrane</keyword>
<dbReference type="InterPro" id="IPR013520">
    <property type="entry name" value="Ribonucl_H"/>
</dbReference>
<name>A0A1X0Y465_9BACT</name>
<feature type="domain" description="Exonuclease" evidence="6">
    <location>
        <begin position="633"/>
        <end position="801"/>
    </location>
</feature>
<dbReference type="GO" id="GO:0008408">
    <property type="term" value="F:3'-5' exonuclease activity"/>
    <property type="evidence" value="ECO:0007669"/>
    <property type="project" value="TreeGrafter"/>
</dbReference>
<dbReference type="InterPro" id="IPR006054">
    <property type="entry name" value="DnaQ"/>
</dbReference>
<dbReference type="Gene3D" id="3.30.450.20">
    <property type="entry name" value="PAS domain"/>
    <property type="match status" value="1"/>
</dbReference>
<evidence type="ECO:0000259" key="6">
    <source>
        <dbReference type="SMART" id="SM00479"/>
    </source>
</evidence>
<dbReference type="GO" id="GO:0003677">
    <property type="term" value="F:DNA binding"/>
    <property type="evidence" value="ECO:0007669"/>
    <property type="project" value="InterPro"/>
</dbReference>
<dbReference type="GO" id="GO:0003887">
    <property type="term" value="F:DNA-directed DNA polymerase activity"/>
    <property type="evidence" value="ECO:0007669"/>
    <property type="project" value="InterPro"/>
</dbReference>
<proteinExistence type="predicted"/>
<feature type="coiled-coil region" evidence="3">
    <location>
        <begin position="228"/>
        <end position="266"/>
    </location>
</feature>
<feature type="transmembrane region" description="Helical" evidence="4">
    <location>
        <begin position="169"/>
        <end position="192"/>
    </location>
</feature>
<reference evidence="7 8" key="1">
    <citation type="submission" date="2017-03" db="EMBL/GenBank/DDBJ databases">
        <title>Genome sequence of Geothermobacter sp. EPR-M, Deep-Sea Iron Reducer.</title>
        <authorList>
            <person name="Tully B."/>
            <person name="Savalia P."/>
            <person name="Abuyen K."/>
            <person name="Baughan C."/>
            <person name="Romero E."/>
            <person name="Ronkowski C."/>
            <person name="Torres B."/>
            <person name="Tremblay J."/>
            <person name="Trujillo A."/>
            <person name="Tyler M."/>
            <person name="Perez-Rodriguez I."/>
            <person name="Amend J."/>
        </authorList>
    </citation>
    <scope>NUCLEOTIDE SEQUENCE [LARGE SCALE GENOMIC DNA]</scope>
    <source>
        <strain evidence="7 8">EPR-M</strain>
    </source>
</reference>
<evidence type="ECO:0000256" key="1">
    <source>
        <dbReference type="ARBA" id="ARBA00025483"/>
    </source>
</evidence>
<dbReference type="InterPro" id="IPR012337">
    <property type="entry name" value="RNaseH-like_sf"/>
</dbReference>
<dbReference type="FunFam" id="3.30.420.10:FF:000045">
    <property type="entry name" value="3'-5' exonuclease DinG"/>
    <property type="match status" value="1"/>
</dbReference>
<dbReference type="CDD" id="cd06127">
    <property type="entry name" value="DEDDh"/>
    <property type="match status" value="1"/>
</dbReference>
<dbReference type="AlphaFoldDB" id="A0A1X0Y465"/>
<dbReference type="EMBL" id="NAAD01000010">
    <property type="protein sequence ID" value="ORJ59877.1"/>
    <property type="molecule type" value="Genomic_DNA"/>
</dbReference>
<feature type="domain" description="PAS" evidence="5">
    <location>
        <begin position="258"/>
        <end position="325"/>
    </location>
</feature>
<dbReference type="PANTHER" id="PTHR30231:SF41">
    <property type="entry name" value="DNA POLYMERASE III SUBUNIT EPSILON"/>
    <property type="match status" value="1"/>
</dbReference>
<keyword evidence="8" id="KW-1185">Reference proteome</keyword>
<evidence type="ECO:0000259" key="5">
    <source>
        <dbReference type="SMART" id="SM00091"/>
    </source>
</evidence>
<keyword evidence="3" id="KW-0175">Coiled coil</keyword>
<dbReference type="GO" id="GO:0005829">
    <property type="term" value="C:cytosol"/>
    <property type="evidence" value="ECO:0007669"/>
    <property type="project" value="TreeGrafter"/>
</dbReference>
<dbReference type="SUPFAM" id="SSF53098">
    <property type="entry name" value="Ribonuclease H-like"/>
    <property type="match status" value="1"/>
</dbReference>
<keyword evidence="4" id="KW-0812">Transmembrane</keyword>
<evidence type="ECO:0000313" key="8">
    <source>
        <dbReference type="Proteomes" id="UP000193136"/>
    </source>
</evidence>
<dbReference type="InterPro" id="IPR035965">
    <property type="entry name" value="PAS-like_dom_sf"/>
</dbReference>
<comment type="subunit">
    <text evidence="2">DNA polymerase III contains a core (composed of alpha, epsilon and theta chains) that associates with a tau subunit. This core dimerizes to form the POLIII' complex. PolIII' associates with the gamma complex (composed of gamma, delta, delta', psi and chi chains) and with the beta chain to form the complete DNA polymerase III complex.</text>
</comment>
<accession>A0A1X0Y465</accession>
<dbReference type="GO" id="GO:0045004">
    <property type="term" value="P:DNA replication proofreading"/>
    <property type="evidence" value="ECO:0007669"/>
    <property type="project" value="TreeGrafter"/>
</dbReference>
<comment type="caution">
    <text evidence="7">The sequence shown here is derived from an EMBL/GenBank/DDBJ whole genome shotgun (WGS) entry which is preliminary data.</text>
</comment>
<evidence type="ECO:0000256" key="2">
    <source>
        <dbReference type="ARBA" id="ARBA00026073"/>
    </source>
</evidence>
<dbReference type="Proteomes" id="UP000193136">
    <property type="component" value="Unassembled WGS sequence"/>
</dbReference>
<organism evidence="7 8">
    <name type="scientific">Geothermobacter hydrogeniphilus</name>
    <dbReference type="NCBI Taxonomy" id="1969733"/>
    <lineage>
        <taxon>Bacteria</taxon>
        <taxon>Pseudomonadati</taxon>
        <taxon>Thermodesulfobacteriota</taxon>
        <taxon>Desulfuromonadia</taxon>
        <taxon>Desulfuromonadales</taxon>
        <taxon>Geothermobacteraceae</taxon>
        <taxon>Geothermobacter</taxon>
    </lineage>
</organism>
<comment type="function">
    <text evidence="1">DNA polymerase III is a complex, multichain enzyme responsible for most of the replicative synthesis in bacteria. The epsilon subunit contain the editing function and is a proofreading 3'-5' exonuclease.</text>
</comment>
<dbReference type="InterPro" id="IPR036397">
    <property type="entry name" value="RNaseH_sf"/>
</dbReference>
<evidence type="ECO:0000256" key="3">
    <source>
        <dbReference type="SAM" id="Coils"/>
    </source>
</evidence>
<evidence type="ECO:0000313" key="7">
    <source>
        <dbReference type="EMBL" id="ORJ59877.1"/>
    </source>
</evidence>
<dbReference type="SMART" id="SM00091">
    <property type="entry name" value="PAS"/>
    <property type="match status" value="1"/>
</dbReference>
<protein>
    <submittedName>
        <fullName evidence="7">Uncharacterized protein</fullName>
    </submittedName>
</protein>
<dbReference type="SUPFAM" id="SSF55785">
    <property type="entry name" value="PYP-like sensor domain (PAS domain)"/>
    <property type="match status" value="1"/>
</dbReference>
<feature type="transmembrane region" description="Helical" evidence="4">
    <location>
        <begin position="123"/>
        <end position="149"/>
    </location>
</feature>
<dbReference type="STRING" id="1969733.B5V00_09405"/>
<dbReference type="PANTHER" id="PTHR30231">
    <property type="entry name" value="DNA POLYMERASE III SUBUNIT EPSILON"/>
    <property type="match status" value="1"/>
</dbReference>
<gene>
    <name evidence="7" type="ORF">B5V00_09405</name>
</gene>
<sequence length="824" mass="93338">MKRSQAFGQGLGLLLSERAVEDDSKVPGCRAPCAPGSEVQRQLIRSDKGRRQRSRRVLFSRRGDWRSRIVNRARRVYDRKHCFAADRPITSELIDTEAFVADRNRTLPRCHRALSDMKPIVKYWLFLLAVVLILFTIILGSFLASWYHLSGQEQHYFESLSDKLIPYPILGAIILCLIIGGLVSLLFHFYIIPILRLGEETKLISIANPEHRIEPKGAKEVVQLAHVINESAEAYQKLQTEVKEQIDKARAELHAERNRLAALMSELPNGVLVCNTDGLVLLYNTQAQKLLQQPDKLVGLGRSVFAVLDREPIIHGLDVLQNAVRNGQKNPTTHFVMTVHDGLSLRVNMAPVFDERTDQVRISGFVLAMEDMTGQLSAELQRDALFQTLTEAMRYSTGEIRTAISTILNASDMSPDELNNQRQIIDRASEALEEQLLYAKEEYSRHLIAPSKTENILATDLLELIRRHMRERLHMPVKGEAVADLWLRTGSYTVLQGISQLTGQLQEHHDLAAIEIRIRDFNEQFAALEIHWSGCHLDIREIKRWQRRPLIRDARDRMVSVVEVIERAGGRVEPIPADAELCEGVMVTLSKADPETHFEKQNGPEHRPIYYEFDLFHQPGWQEMGQMELRKLTYVVFDTETTGLAPSEGDEIIQIGAVRIVNGRILYDETIDQLVDPRRHLPQTSIAIHGIQPEMLRGQPTIETVLPQFHHFCEGSVLVAHNAAFDMKFLQMKEELTGLKFDHPVIDTLLLSWVASPHQDDHNLDAIAKRFGIPIVGRHTALGDALVTAEVLVKLIALLESKGINTLEEVLMASAASPFNKLKF</sequence>
<dbReference type="NCBIfam" id="TIGR00573">
    <property type="entry name" value="dnaq"/>
    <property type="match status" value="1"/>
</dbReference>
<dbReference type="OrthoDB" id="9804290at2"/>
<dbReference type="Pfam" id="PF00929">
    <property type="entry name" value="RNase_T"/>
    <property type="match status" value="1"/>
</dbReference>
<dbReference type="SMART" id="SM00479">
    <property type="entry name" value="EXOIII"/>
    <property type="match status" value="1"/>
</dbReference>
<evidence type="ECO:0000256" key="4">
    <source>
        <dbReference type="SAM" id="Phobius"/>
    </source>
</evidence>
<keyword evidence="4" id="KW-1133">Transmembrane helix</keyword>